<keyword evidence="2" id="KW-1185">Reference proteome</keyword>
<feature type="non-terminal residue" evidence="1">
    <location>
        <position position="1"/>
    </location>
</feature>
<feature type="non-terminal residue" evidence="1">
    <location>
        <position position="348"/>
    </location>
</feature>
<proteinExistence type="predicted"/>
<dbReference type="EMBL" id="LUGG01000001">
    <property type="protein sequence ID" value="OBZ79922.1"/>
    <property type="molecule type" value="Genomic_DNA"/>
</dbReference>
<dbReference type="OMA" id="LYIHSRT"/>
<evidence type="ECO:0000313" key="1">
    <source>
        <dbReference type="EMBL" id="OBZ79922.1"/>
    </source>
</evidence>
<accession>A0A1C7MST3</accession>
<dbReference type="PANTHER" id="PTHR48420:SF1">
    <property type="entry name" value="NON-HAEM DIOXYGENASE N-TERMINAL DOMAIN-CONTAINING PROTEIN"/>
    <property type="match status" value="1"/>
</dbReference>
<dbReference type="InterPro" id="IPR027443">
    <property type="entry name" value="IPNS-like_sf"/>
</dbReference>
<dbReference type="AlphaFoldDB" id="A0A1C7MST3"/>
<gene>
    <name evidence="1" type="ORF">A0H81_00469</name>
</gene>
<reference evidence="1 2" key="1">
    <citation type="submission" date="2016-03" db="EMBL/GenBank/DDBJ databases">
        <title>Whole genome sequencing of Grifola frondosa 9006-11.</title>
        <authorList>
            <person name="Min B."/>
            <person name="Park H."/>
            <person name="Kim J.-G."/>
            <person name="Cho H."/>
            <person name="Oh Y.-L."/>
            <person name="Kong W.-S."/>
            <person name="Choi I.-G."/>
        </authorList>
    </citation>
    <scope>NUCLEOTIDE SEQUENCE [LARGE SCALE GENOMIC DNA]</scope>
    <source>
        <strain evidence="1 2">9006-11</strain>
    </source>
</reference>
<comment type="caution">
    <text evidence="1">The sequence shown here is derived from an EMBL/GenBank/DDBJ whole genome shotgun (WGS) entry which is preliminary data.</text>
</comment>
<name>A0A1C7MST3_GRIFR</name>
<dbReference type="Proteomes" id="UP000092993">
    <property type="component" value="Unassembled WGS sequence"/>
</dbReference>
<evidence type="ECO:0008006" key="3">
    <source>
        <dbReference type="Google" id="ProtNLM"/>
    </source>
</evidence>
<dbReference type="PANTHER" id="PTHR48420">
    <property type="entry name" value="NON-HAEM DIOXYGENASE N-TERMINAL DOMAIN-CONTAINING PROTEIN"/>
    <property type="match status" value="1"/>
</dbReference>
<protein>
    <recommendedName>
        <fullName evidence="3">Non-haem dioxygenase N-terminal domain-containing protein</fullName>
    </recommendedName>
</protein>
<sequence length="348" mass="38305">LTPEGVVSISYTTLFSSADSLTSSIEKAFGSHPDCLGIILIRDLPPTYASEREKLLKLAYRFAYLDPVVRERYADPTSRYSFGWSHGKEIMNGKPDTLKGSYYANPVLDSPVVSEEERKTYPEYYGNNIWPSKDIKGIRDFEKAFKDLGRFVFRVGSQLAVACQPFASQYLTDSSLSLADLIGSSQTVKARLLHYFPASTENPVAAEDEPVDSWCGFHLDHSLLTGLCSAMFLRQRPDGEPAIVQSPSPSSGLYIRTRGGALTKVSIPADCLAFQTGEALELATAGTLRATPHCVRVGAGQGAEKVSRETFALFMQPNTHQQISASETFGQFSKRVFDEHYKEEAIAA</sequence>
<dbReference type="OrthoDB" id="438224at2759"/>
<dbReference type="Gene3D" id="2.60.120.330">
    <property type="entry name" value="B-lactam Antibiotic, Isopenicillin N Synthase, Chain"/>
    <property type="match status" value="1"/>
</dbReference>
<dbReference type="STRING" id="5627.A0A1C7MST3"/>
<dbReference type="SUPFAM" id="SSF51197">
    <property type="entry name" value="Clavaminate synthase-like"/>
    <property type="match status" value="1"/>
</dbReference>
<organism evidence="1 2">
    <name type="scientific">Grifola frondosa</name>
    <name type="common">Maitake</name>
    <name type="synonym">Polyporus frondosus</name>
    <dbReference type="NCBI Taxonomy" id="5627"/>
    <lineage>
        <taxon>Eukaryota</taxon>
        <taxon>Fungi</taxon>
        <taxon>Dikarya</taxon>
        <taxon>Basidiomycota</taxon>
        <taxon>Agaricomycotina</taxon>
        <taxon>Agaricomycetes</taxon>
        <taxon>Polyporales</taxon>
        <taxon>Grifolaceae</taxon>
        <taxon>Grifola</taxon>
    </lineage>
</organism>
<evidence type="ECO:0000313" key="2">
    <source>
        <dbReference type="Proteomes" id="UP000092993"/>
    </source>
</evidence>